<evidence type="ECO:0000256" key="1">
    <source>
        <dbReference type="ARBA" id="ARBA00010718"/>
    </source>
</evidence>
<dbReference type="GO" id="GO:0008270">
    <property type="term" value="F:zinc ion binding"/>
    <property type="evidence" value="ECO:0007669"/>
    <property type="project" value="InterPro"/>
</dbReference>
<dbReference type="GO" id="GO:0004089">
    <property type="term" value="F:carbonate dehydratase activity"/>
    <property type="evidence" value="ECO:0007669"/>
    <property type="project" value="InterPro"/>
</dbReference>
<comment type="similarity">
    <text evidence="1">Belongs to the alpha-carbonic anhydrase family.</text>
</comment>
<dbReference type="GO" id="GO:0005737">
    <property type="term" value="C:cytoplasm"/>
    <property type="evidence" value="ECO:0007669"/>
    <property type="project" value="TreeGrafter"/>
</dbReference>
<dbReference type="PROSITE" id="PS51144">
    <property type="entry name" value="ALPHA_CA_2"/>
    <property type="match status" value="1"/>
</dbReference>
<keyword evidence="4" id="KW-1185">Reference proteome</keyword>
<evidence type="ECO:0000259" key="2">
    <source>
        <dbReference type="PROSITE" id="PS51144"/>
    </source>
</evidence>
<feature type="domain" description="Alpha-carbonic anhydrase" evidence="2">
    <location>
        <begin position="85"/>
        <end position="327"/>
    </location>
</feature>
<dbReference type="STRING" id="195883.A0A482X4U7"/>
<accession>A0A482X4U7</accession>
<dbReference type="PANTHER" id="PTHR18952">
    <property type="entry name" value="CARBONIC ANHYDRASE"/>
    <property type="match status" value="1"/>
</dbReference>
<reference evidence="3 4" key="1">
    <citation type="journal article" date="2017" name="Gigascience">
        <title>Genome sequence of the small brown planthopper, Laodelphax striatellus.</title>
        <authorList>
            <person name="Zhu J."/>
            <person name="Jiang F."/>
            <person name="Wang X."/>
            <person name="Yang P."/>
            <person name="Bao Y."/>
            <person name="Zhao W."/>
            <person name="Wang W."/>
            <person name="Lu H."/>
            <person name="Wang Q."/>
            <person name="Cui N."/>
            <person name="Li J."/>
            <person name="Chen X."/>
            <person name="Luo L."/>
            <person name="Yu J."/>
            <person name="Kang L."/>
            <person name="Cui F."/>
        </authorList>
    </citation>
    <scope>NUCLEOTIDE SEQUENCE [LARGE SCALE GENOMIC DNA]</scope>
    <source>
        <strain evidence="3">Lst14</strain>
    </source>
</reference>
<protein>
    <recommendedName>
        <fullName evidence="2">Alpha-carbonic anhydrase domain-containing protein</fullName>
    </recommendedName>
</protein>
<dbReference type="InterPro" id="IPR001148">
    <property type="entry name" value="CA_dom"/>
</dbReference>
<dbReference type="Pfam" id="PF00194">
    <property type="entry name" value="Carb_anhydrase"/>
    <property type="match status" value="1"/>
</dbReference>
<dbReference type="SUPFAM" id="SSF51069">
    <property type="entry name" value="Carbonic anhydrase"/>
    <property type="match status" value="1"/>
</dbReference>
<proteinExistence type="inferred from homology"/>
<dbReference type="EMBL" id="QKKF02017590">
    <property type="protein sequence ID" value="RZF40807.1"/>
    <property type="molecule type" value="Genomic_DNA"/>
</dbReference>
<name>A0A482X4U7_LAOST</name>
<gene>
    <name evidence="3" type="ORF">LSTR_LSTR003317</name>
</gene>
<dbReference type="Gene3D" id="3.10.200.10">
    <property type="entry name" value="Alpha carbonic anhydrase"/>
    <property type="match status" value="1"/>
</dbReference>
<dbReference type="CDD" id="cd00326">
    <property type="entry name" value="alpha_CA"/>
    <property type="match status" value="1"/>
</dbReference>
<dbReference type="PANTHER" id="PTHR18952:SF270">
    <property type="entry name" value="CARBONIC ANHYDRASE"/>
    <property type="match status" value="1"/>
</dbReference>
<dbReference type="OrthoDB" id="429145at2759"/>
<comment type="caution">
    <text evidence="3">The sequence shown here is derived from an EMBL/GenBank/DDBJ whole genome shotgun (WGS) entry which is preliminary data.</text>
</comment>
<dbReference type="InterPro" id="IPR036398">
    <property type="entry name" value="CA_dom_sf"/>
</dbReference>
<sequence length="367" mass="40381">MATAEADKFPPYLQPLCSCALLAVKCGTSARSVNFAVGMGHYSSGGGSSSSCRHLNFAQRAAPSSTVTRICFCFLLLILSVEADGDWQFSEDSWTGVCEDGRRQSPVDLNEEKAKVEVTEPLIFLRYDRPVRANLSNNGHTVVLNVEQQCEVAIASGGLRGVYQLDEIHFHWEAEHTIVGVRLPLEVHFVHHNVIFGNISHALQHPQGLAVVAVLFHEVDFESSNMVPVLDALEETAGSVGETTPLAVPFSPATLLPDDRSHFYRYQGSLTTPPCTESVLWTVMHSSVPISKFQLEKFRTVNSTSGLLDANFRRTQPLNGRTVYLIIDDEVDIKDNEISSASTSKISHKTLFPIVIISLAAFKIIRL</sequence>
<dbReference type="SMR" id="A0A482X4U7"/>
<evidence type="ECO:0000313" key="4">
    <source>
        <dbReference type="Proteomes" id="UP000291343"/>
    </source>
</evidence>
<dbReference type="AlphaFoldDB" id="A0A482X4U7"/>
<organism evidence="3 4">
    <name type="scientific">Laodelphax striatellus</name>
    <name type="common">Small brown planthopper</name>
    <name type="synonym">Delphax striatella</name>
    <dbReference type="NCBI Taxonomy" id="195883"/>
    <lineage>
        <taxon>Eukaryota</taxon>
        <taxon>Metazoa</taxon>
        <taxon>Ecdysozoa</taxon>
        <taxon>Arthropoda</taxon>
        <taxon>Hexapoda</taxon>
        <taxon>Insecta</taxon>
        <taxon>Pterygota</taxon>
        <taxon>Neoptera</taxon>
        <taxon>Paraneoptera</taxon>
        <taxon>Hemiptera</taxon>
        <taxon>Auchenorrhyncha</taxon>
        <taxon>Fulgoroidea</taxon>
        <taxon>Delphacidae</taxon>
        <taxon>Criomorphinae</taxon>
        <taxon>Laodelphax</taxon>
    </lineage>
</organism>
<evidence type="ECO:0000313" key="3">
    <source>
        <dbReference type="EMBL" id="RZF40807.1"/>
    </source>
</evidence>
<dbReference type="SMART" id="SM01057">
    <property type="entry name" value="Carb_anhydrase"/>
    <property type="match status" value="1"/>
</dbReference>
<dbReference type="Proteomes" id="UP000291343">
    <property type="component" value="Unassembled WGS sequence"/>
</dbReference>
<dbReference type="FunCoup" id="A0A482X4U7">
    <property type="interactions" value="79"/>
</dbReference>
<dbReference type="InParanoid" id="A0A482X4U7"/>
<dbReference type="InterPro" id="IPR023561">
    <property type="entry name" value="Carbonic_anhydrase_a-class"/>
</dbReference>